<reference evidence="3" key="1">
    <citation type="submission" date="2019-06" db="EMBL/GenBank/DDBJ databases">
        <authorList>
            <person name="Murdoch R.W."/>
            <person name="Fathepure B."/>
        </authorList>
    </citation>
    <scope>NUCLEOTIDE SEQUENCE</scope>
</reference>
<proteinExistence type="predicted"/>
<feature type="domain" description="PRC-barrel" evidence="2">
    <location>
        <begin position="114"/>
        <end position="183"/>
    </location>
</feature>
<feature type="compositionally biased region" description="Basic and acidic residues" evidence="1">
    <location>
        <begin position="68"/>
        <end position="78"/>
    </location>
</feature>
<dbReference type="AlphaFoldDB" id="A0A5B8RCY4"/>
<dbReference type="SUPFAM" id="SSF50346">
    <property type="entry name" value="PRC-barrel domain"/>
    <property type="match status" value="1"/>
</dbReference>
<evidence type="ECO:0000313" key="3">
    <source>
        <dbReference type="EMBL" id="QEA06700.1"/>
    </source>
</evidence>
<dbReference type="InterPro" id="IPR011033">
    <property type="entry name" value="PRC_barrel-like_sf"/>
</dbReference>
<organism evidence="3">
    <name type="scientific">uncultured organism</name>
    <dbReference type="NCBI Taxonomy" id="155900"/>
    <lineage>
        <taxon>unclassified sequences</taxon>
        <taxon>environmental samples</taxon>
    </lineage>
</organism>
<accession>A0A5B8RCY4</accession>
<feature type="region of interest" description="Disordered" evidence="1">
    <location>
        <begin position="29"/>
        <end position="94"/>
    </location>
</feature>
<dbReference type="Pfam" id="PF05239">
    <property type="entry name" value="PRC"/>
    <property type="match status" value="1"/>
</dbReference>
<protein>
    <recommendedName>
        <fullName evidence="2">PRC-barrel domain-containing protein</fullName>
    </recommendedName>
</protein>
<feature type="compositionally biased region" description="Low complexity" evidence="1">
    <location>
        <begin position="41"/>
        <end position="67"/>
    </location>
</feature>
<evidence type="ECO:0000256" key="1">
    <source>
        <dbReference type="SAM" id="MobiDB-lite"/>
    </source>
</evidence>
<dbReference type="InterPro" id="IPR027275">
    <property type="entry name" value="PRC-brl_dom"/>
</dbReference>
<evidence type="ECO:0000259" key="2">
    <source>
        <dbReference type="Pfam" id="PF05239"/>
    </source>
</evidence>
<dbReference type="Gene3D" id="2.30.30.240">
    <property type="entry name" value="PRC-barrel domain"/>
    <property type="match status" value="1"/>
</dbReference>
<gene>
    <name evidence="3" type="ORF">KBTEX_03040</name>
</gene>
<dbReference type="EMBL" id="MN079163">
    <property type="protein sequence ID" value="QEA06700.1"/>
    <property type="molecule type" value="Genomic_DNA"/>
</dbReference>
<name>A0A5B8RCY4_9ZZZZ</name>
<sequence length="218" mass="23206">MKTEPIRKSLHTAGFVSVLALAASGATAFAAGAEHQDRAAQDAAQPQAATQPQTGEQQAAAQQQSRQYGRDEPYRDQPEGESLLEPRAQAEARPLSDYNEAMADPNILNATPASLEGQQVSGVDGAPIGTIDDVVRSSDGEEVRIIVSSSGIFGSDESKAAIPVGMLQVDENQQIVLREQPSDQHIQEMTAGYDEGQYQPVEEEQAVGFMPGEATERG</sequence>